<dbReference type="InterPro" id="IPR000182">
    <property type="entry name" value="GNAT_dom"/>
</dbReference>
<dbReference type="PANTHER" id="PTHR43792">
    <property type="entry name" value="GNAT FAMILY, PUTATIVE (AFU_ORTHOLOGUE AFUA_3G00765)-RELATED-RELATED"/>
    <property type="match status" value="1"/>
</dbReference>
<accession>A0ABP7DYC3</accession>
<keyword evidence="3" id="KW-1185">Reference proteome</keyword>
<evidence type="ECO:0000313" key="3">
    <source>
        <dbReference type="Proteomes" id="UP001501536"/>
    </source>
</evidence>
<evidence type="ECO:0000259" key="1">
    <source>
        <dbReference type="Pfam" id="PF13302"/>
    </source>
</evidence>
<dbReference type="InterPro" id="IPR051531">
    <property type="entry name" value="N-acetyltransferase"/>
</dbReference>
<feature type="domain" description="N-acetyltransferase" evidence="1">
    <location>
        <begin position="2"/>
        <end position="164"/>
    </location>
</feature>
<evidence type="ECO:0000313" key="2">
    <source>
        <dbReference type="EMBL" id="GAA3709675.1"/>
    </source>
</evidence>
<dbReference type="Proteomes" id="UP001501536">
    <property type="component" value="Unassembled WGS sequence"/>
</dbReference>
<comment type="caution">
    <text evidence="2">The sequence shown here is derived from an EMBL/GenBank/DDBJ whole genome shotgun (WGS) entry which is preliminary data.</text>
</comment>
<sequence length="195" mass="21071">MRIRGFTEDDVELLAGLARDQRVVRYVGDGRPWSDARIAERARQALNPGDWGEVGRDRWGIVWCDGLTGPAAAGSPGDEVGVEPQTERIGLCVAKFAAGDDAIEIGYWLDPDYWGRRLARPMVAAVVDWVDSGLRRAGRPPADLVARIQPANLPSAAAVRGLGFDCVAREAVPRPGGAGADDVDVYVRRAARIRV</sequence>
<gene>
    <name evidence="2" type="ORF">GCM10022377_24170</name>
</gene>
<dbReference type="PANTHER" id="PTHR43792:SF1">
    <property type="entry name" value="N-ACETYLTRANSFERASE DOMAIN-CONTAINING PROTEIN"/>
    <property type="match status" value="1"/>
</dbReference>
<dbReference type="EMBL" id="BAABCJ010000006">
    <property type="protein sequence ID" value="GAA3709675.1"/>
    <property type="molecule type" value="Genomic_DNA"/>
</dbReference>
<dbReference type="Pfam" id="PF13302">
    <property type="entry name" value="Acetyltransf_3"/>
    <property type="match status" value="1"/>
</dbReference>
<name>A0ABP7DYC3_9MICC</name>
<dbReference type="SUPFAM" id="SSF55729">
    <property type="entry name" value="Acyl-CoA N-acyltransferases (Nat)"/>
    <property type="match status" value="1"/>
</dbReference>
<dbReference type="Gene3D" id="3.40.630.30">
    <property type="match status" value="1"/>
</dbReference>
<dbReference type="InterPro" id="IPR016181">
    <property type="entry name" value="Acyl_CoA_acyltransferase"/>
</dbReference>
<proteinExistence type="predicted"/>
<reference evidence="3" key="1">
    <citation type="journal article" date="2019" name="Int. J. Syst. Evol. Microbiol.">
        <title>The Global Catalogue of Microorganisms (GCM) 10K type strain sequencing project: providing services to taxonomists for standard genome sequencing and annotation.</title>
        <authorList>
            <consortium name="The Broad Institute Genomics Platform"/>
            <consortium name="The Broad Institute Genome Sequencing Center for Infectious Disease"/>
            <person name="Wu L."/>
            <person name="Ma J."/>
        </authorList>
    </citation>
    <scope>NUCLEOTIDE SEQUENCE [LARGE SCALE GENOMIC DNA]</scope>
    <source>
        <strain evidence="3">JCM 16961</strain>
    </source>
</reference>
<protein>
    <submittedName>
        <fullName evidence="2">GNAT family N-acetyltransferase</fullName>
    </submittedName>
</protein>
<organism evidence="2 3">
    <name type="scientific">Zhihengliuella alba</name>
    <dbReference type="NCBI Taxonomy" id="547018"/>
    <lineage>
        <taxon>Bacteria</taxon>
        <taxon>Bacillati</taxon>
        <taxon>Actinomycetota</taxon>
        <taxon>Actinomycetes</taxon>
        <taxon>Micrococcales</taxon>
        <taxon>Micrococcaceae</taxon>
        <taxon>Zhihengliuella</taxon>
    </lineage>
</organism>